<sequence>MLRSREDRSGRERGLTVSGMALLPADRQQAEAVIVAGRTAKPLGPLMAKHCVPALRLGSELFLKVRKCQAFLKLHLIIGHDPSGMAILINL</sequence>
<reference evidence="2" key="1">
    <citation type="submission" date="2014-02" db="EMBL/GenBank/DDBJ databases">
        <title>Complete genome sequence and comparative genomic analysis of the nitrogen-fixing bacterium Leptospirillum ferriphilum YSK.</title>
        <authorList>
            <person name="Guo X."/>
            <person name="Yin H."/>
            <person name="Liang Y."/>
            <person name="Hu Q."/>
            <person name="Ma L."/>
            <person name="Xiao Y."/>
            <person name="Zhang X."/>
            <person name="Qiu G."/>
            <person name="Liu X."/>
        </authorList>
    </citation>
    <scope>NUCLEOTIDE SEQUENCE [LARGE SCALE GENOMIC DNA]</scope>
    <source>
        <strain evidence="2">YSK</strain>
    </source>
</reference>
<protein>
    <submittedName>
        <fullName evidence="1">Uncharacterized protein</fullName>
    </submittedName>
</protein>
<dbReference type="HOGENOM" id="CLU_2423339_0_0_0"/>
<dbReference type="KEGG" id="lfp:Y981_08710"/>
<accession>A0A059XTA8</accession>
<organism evidence="1 2">
    <name type="scientific">Leptospirillum ferriphilum YSK</name>
    <dbReference type="NCBI Taxonomy" id="1441628"/>
    <lineage>
        <taxon>Bacteria</taxon>
        <taxon>Pseudomonadati</taxon>
        <taxon>Nitrospirota</taxon>
        <taxon>Nitrospiria</taxon>
        <taxon>Nitrospirales</taxon>
        <taxon>Nitrospiraceae</taxon>
        <taxon>Leptospirillum</taxon>
    </lineage>
</organism>
<evidence type="ECO:0000313" key="1">
    <source>
        <dbReference type="EMBL" id="AIA31839.1"/>
    </source>
</evidence>
<keyword evidence="2" id="KW-1185">Reference proteome</keyword>
<dbReference type="Proteomes" id="UP000027059">
    <property type="component" value="Chromosome"/>
</dbReference>
<name>A0A059XTA8_9BACT</name>
<proteinExistence type="predicted"/>
<gene>
    <name evidence="1" type="ORF">Y981_08710</name>
</gene>
<evidence type="ECO:0000313" key="2">
    <source>
        <dbReference type="Proteomes" id="UP000027059"/>
    </source>
</evidence>
<dbReference type="AlphaFoldDB" id="A0A059XTA8"/>
<reference evidence="1 2" key="2">
    <citation type="journal article" date="2015" name="Biomed. Res. Int.">
        <title>Effects of Arsenite Resistance on the Growth and Functional Gene Expression of Leptospirillum ferriphilum and Acidithiobacillus thiooxidans in Pure Culture and Coculture.</title>
        <authorList>
            <person name="Jiang H."/>
            <person name="Liang Y."/>
            <person name="Yin H."/>
            <person name="Xiao Y."/>
            <person name="Guo X."/>
            <person name="Xu Y."/>
            <person name="Hu Q."/>
            <person name="Liu H."/>
            <person name="Liu X."/>
        </authorList>
    </citation>
    <scope>NUCLEOTIDE SEQUENCE [LARGE SCALE GENOMIC DNA]</scope>
    <source>
        <strain evidence="1 2">YSK</strain>
    </source>
</reference>
<dbReference type="EMBL" id="CP007243">
    <property type="protein sequence ID" value="AIA31839.1"/>
    <property type="molecule type" value="Genomic_DNA"/>
</dbReference>